<dbReference type="SMART" id="SM00255">
    <property type="entry name" value="TIR"/>
    <property type="match status" value="1"/>
</dbReference>
<dbReference type="InterPro" id="IPR035897">
    <property type="entry name" value="Toll_tir_struct_dom_sf"/>
</dbReference>
<dbReference type="AlphaFoldDB" id="A0AAU8LYW7"/>
<gene>
    <name evidence="2" type="ORF">Q3M24_04690</name>
</gene>
<dbReference type="EMBL" id="CP159373">
    <property type="protein sequence ID" value="XCN74057.1"/>
    <property type="molecule type" value="Genomic_DNA"/>
</dbReference>
<organism evidence="2">
    <name type="scientific">Candidatus Electrothrix aestuarii</name>
    <dbReference type="NCBI Taxonomy" id="3062594"/>
    <lineage>
        <taxon>Bacteria</taxon>
        <taxon>Pseudomonadati</taxon>
        <taxon>Thermodesulfobacteriota</taxon>
        <taxon>Desulfobulbia</taxon>
        <taxon>Desulfobulbales</taxon>
        <taxon>Desulfobulbaceae</taxon>
        <taxon>Candidatus Electrothrix</taxon>
    </lineage>
</organism>
<reference evidence="2" key="1">
    <citation type="journal article" date="2024" name="Syst. Appl. Microbiol.">
        <title>First single-strain enrichments of Electrothrix cable bacteria, description of E. aestuarii sp. nov. and E. rattekaaiensis sp. nov., and proposal of a cable bacteria taxonomy following the rules of the SeqCode.</title>
        <authorList>
            <person name="Plum-Jensen L.E."/>
            <person name="Schramm A."/>
            <person name="Marshall I.P.G."/>
        </authorList>
    </citation>
    <scope>NUCLEOTIDE SEQUENCE</scope>
    <source>
        <strain evidence="2">Rat1</strain>
    </source>
</reference>
<dbReference type="PROSITE" id="PS50104">
    <property type="entry name" value="TIR"/>
    <property type="match status" value="1"/>
</dbReference>
<dbReference type="Pfam" id="PF13676">
    <property type="entry name" value="TIR_2"/>
    <property type="match status" value="1"/>
</dbReference>
<proteinExistence type="predicted"/>
<evidence type="ECO:0000259" key="1">
    <source>
        <dbReference type="PROSITE" id="PS50104"/>
    </source>
</evidence>
<dbReference type="Gene3D" id="3.40.50.10140">
    <property type="entry name" value="Toll/interleukin-1 receptor homology (TIR) domain"/>
    <property type="match status" value="1"/>
</dbReference>
<dbReference type="InterPro" id="IPR000157">
    <property type="entry name" value="TIR_dom"/>
</dbReference>
<dbReference type="SUPFAM" id="SSF52200">
    <property type="entry name" value="Toll/Interleukin receptor TIR domain"/>
    <property type="match status" value="1"/>
</dbReference>
<name>A0AAU8LYW7_9BACT</name>
<protein>
    <submittedName>
        <fullName evidence="2">Toll/interleukin-1 receptor domain-containing protein</fullName>
    </submittedName>
</protein>
<keyword evidence="2" id="KW-0675">Receptor</keyword>
<reference evidence="2" key="2">
    <citation type="submission" date="2024-06" db="EMBL/GenBank/DDBJ databases">
        <authorList>
            <person name="Plum-Jensen L.E."/>
            <person name="Schramm A."/>
            <person name="Marshall I.P.G."/>
        </authorList>
    </citation>
    <scope>NUCLEOTIDE SEQUENCE</scope>
    <source>
        <strain evidence="2">Rat1</strain>
    </source>
</reference>
<dbReference type="KEGG" id="eaj:Q3M24_04690"/>
<feature type="domain" description="TIR" evidence="1">
    <location>
        <begin position="22"/>
        <end position="153"/>
    </location>
</feature>
<dbReference type="GO" id="GO:0007165">
    <property type="term" value="P:signal transduction"/>
    <property type="evidence" value="ECO:0007669"/>
    <property type="project" value="InterPro"/>
</dbReference>
<sequence length="333" mass="38143">MIPTNKFVFNNYYVIQGVPDDFTYKVFISHSWDDKERFVTEFAIKLRGRGVDAWVDQWEMMPGDSLVRKIFCEGIQNAEAFIIVLSKNSVQKKWVKEELDLAVVKKIEEGARLIPIVIDDCNIPAPLKSTVWVKINELKEYQNEFEKIVMAIFGQTNKPPLGPPPNYVSNDIISFSSLGKTDSIIFNAICEKALEKNEEFQISAYSVFCSTMKYEIDKESFNESLLLLAHKQLIRIPGPVSFRCSVDLTSYGVSYYINERVPEIEEIEKTIVCELVNTKEGQLDFGDINIIYRHYVLQKLANNNLISYTRTLGGMVIQGVSPLLKRFAAELYN</sequence>
<evidence type="ECO:0000313" key="2">
    <source>
        <dbReference type="EMBL" id="XCN74057.1"/>
    </source>
</evidence>
<accession>A0AAU8LYW7</accession>